<dbReference type="EMBL" id="BMRB01000005">
    <property type="protein sequence ID" value="GGS50989.1"/>
    <property type="molecule type" value="Genomic_DNA"/>
</dbReference>
<reference evidence="1" key="1">
    <citation type="journal article" date="2014" name="Int. J. Syst. Evol. Microbiol.">
        <title>Complete genome sequence of Corynebacterium casei LMG S-19264T (=DSM 44701T), isolated from a smear-ripened cheese.</title>
        <authorList>
            <consortium name="US DOE Joint Genome Institute (JGI-PGF)"/>
            <person name="Walter F."/>
            <person name="Albersmeier A."/>
            <person name="Kalinowski J."/>
            <person name="Ruckert C."/>
        </authorList>
    </citation>
    <scope>NUCLEOTIDE SEQUENCE</scope>
    <source>
        <strain evidence="1">JCM 3276</strain>
    </source>
</reference>
<dbReference type="RefSeq" id="WP_189213253.1">
    <property type="nucleotide sequence ID" value="NZ_BMRB01000005.1"/>
</dbReference>
<name>A0A918GQT8_9PSEU</name>
<evidence type="ECO:0000313" key="2">
    <source>
        <dbReference type="Proteomes" id="UP000660680"/>
    </source>
</evidence>
<dbReference type="AlphaFoldDB" id="A0A918GQT8"/>
<protein>
    <recommendedName>
        <fullName evidence="3">DUF4192 domain-containing protein</fullName>
    </recommendedName>
</protein>
<dbReference type="Proteomes" id="UP000660680">
    <property type="component" value="Unassembled WGS sequence"/>
</dbReference>
<dbReference type="InterPro" id="IPR025447">
    <property type="entry name" value="DUF4192"/>
</dbReference>
<reference evidence="1" key="2">
    <citation type="submission" date="2020-09" db="EMBL/GenBank/DDBJ databases">
        <authorList>
            <person name="Sun Q."/>
            <person name="Ohkuma M."/>
        </authorList>
    </citation>
    <scope>NUCLEOTIDE SEQUENCE</scope>
    <source>
        <strain evidence="1">JCM 3276</strain>
    </source>
</reference>
<dbReference type="Pfam" id="PF13830">
    <property type="entry name" value="DUF4192"/>
    <property type="match status" value="1"/>
</dbReference>
<accession>A0A918GQT8</accession>
<proteinExistence type="predicted"/>
<evidence type="ECO:0000313" key="1">
    <source>
        <dbReference type="EMBL" id="GGS50989.1"/>
    </source>
</evidence>
<comment type="caution">
    <text evidence="1">The sequence shown here is derived from an EMBL/GenBank/DDBJ whole genome shotgun (WGS) entry which is preliminary data.</text>
</comment>
<keyword evidence="2" id="KW-1185">Reference proteome</keyword>
<gene>
    <name evidence="1" type="ORF">GCM10010171_52730</name>
</gene>
<evidence type="ECO:0008006" key="3">
    <source>
        <dbReference type="Google" id="ProtNLM"/>
    </source>
</evidence>
<organism evidence="1 2">
    <name type="scientific">Actinokineospora fastidiosa</name>
    <dbReference type="NCBI Taxonomy" id="1816"/>
    <lineage>
        <taxon>Bacteria</taxon>
        <taxon>Bacillati</taxon>
        <taxon>Actinomycetota</taxon>
        <taxon>Actinomycetes</taxon>
        <taxon>Pseudonocardiales</taxon>
        <taxon>Pseudonocardiaceae</taxon>
        <taxon>Actinokineospora</taxon>
    </lineage>
</organism>
<sequence length="348" mass="37135">MTTALDPTLPLDDGGELVAAIPHLLGFHPTDSLVLITMVDAGIGAILRIDLPPQRYRAQVADHLAALSASHGAERAVAVVVGGSGSPPDLLPHRPLVTELRRAFRKVEIPVDHIVWVPEIERGLQWCCYNHRGCGGTVPDPDTSALGVGMLVRGAVKYASREALAATLTPDPPEVLERRELLIDARSGSLPDKSVVDKALDIFEVEPDEDPIAHYDDIVLDMYHVHAPPATDLPQLDEDTLVDLATALYDTETRGHCQLIAVTPRAAAGERLWTYLTRALPAPDRAEPACLLAVSAYLRGNGSLARVALDVALQACPGHTLAGLLTAALDGAMTPLELRNILLKAGDA</sequence>